<dbReference type="RefSeq" id="WP_080885926.1">
    <property type="nucleotide sequence ID" value="NZ_LT828648.1"/>
</dbReference>
<keyword evidence="4" id="KW-1185">Reference proteome</keyword>
<proteinExistence type="predicted"/>
<reference evidence="3 4" key="1">
    <citation type="submission" date="2017-03" db="EMBL/GenBank/DDBJ databases">
        <authorList>
            <person name="Afonso C.L."/>
            <person name="Miller P.J."/>
            <person name="Scott M.A."/>
            <person name="Spackman E."/>
            <person name="Goraichik I."/>
            <person name="Dimitrov K.M."/>
            <person name="Suarez D.L."/>
            <person name="Swayne D.E."/>
        </authorList>
    </citation>
    <scope>NUCLEOTIDE SEQUENCE [LARGE SCALE GENOMIC DNA]</scope>
    <source>
        <strain evidence="3">Genome sequencing of Nitrospira japonica strain NJ11</strain>
    </source>
</reference>
<gene>
    <name evidence="3" type="ORF">NSJP_1209</name>
</gene>
<dbReference type="Proteomes" id="UP000192042">
    <property type="component" value="Chromosome I"/>
</dbReference>
<feature type="region of interest" description="Disordered" evidence="1">
    <location>
        <begin position="28"/>
        <end position="55"/>
    </location>
</feature>
<evidence type="ECO:0000256" key="1">
    <source>
        <dbReference type="SAM" id="MobiDB-lite"/>
    </source>
</evidence>
<keyword evidence="2" id="KW-0732">Signal</keyword>
<feature type="signal peptide" evidence="2">
    <location>
        <begin position="1"/>
        <end position="25"/>
    </location>
</feature>
<feature type="compositionally biased region" description="Polar residues" evidence="1">
    <location>
        <begin position="31"/>
        <end position="55"/>
    </location>
</feature>
<organism evidence="3 4">
    <name type="scientific">Nitrospira japonica</name>
    <dbReference type="NCBI Taxonomy" id="1325564"/>
    <lineage>
        <taxon>Bacteria</taxon>
        <taxon>Pseudomonadati</taxon>
        <taxon>Nitrospirota</taxon>
        <taxon>Nitrospiria</taxon>
        <taxon>Nitrospirales</taxon>
        <taxon>Nitrospiraceae</taxon>
        <taxon>Nitrospira</taxon>
    </lineage>
</organism>
<evidence type="ECO:0000313" key="4">
    <source>
        <dbReference type="Proteomes" id="UP000192042"/>
    </source>
</evidence>
<accession>A0A1W1I339</accession>
<name>A0A1W1I339_9BACT</name>
<dbReference type="KEGG" id="nja:NSJP_1209"/>
<dbReference type="EMBL" id="LT828648">
    <property type="protein sequence ID" value="SLM47381.1"/>
    <property type="molecule type" value="Genomic_DNA"/>
</dbReference>
<feature type="chain" id="PRO_5012529056" description="DUF5666 domain-containing protein" evidence="2">
    <location>
        <begin position="26"/>
        <end position="278"/>
    </location>
</feature>
<dbReference type="AlphaFoldDB" id="A0A1W1I339"/>
<evidence type="ECO:0000313" key="3">
    <source>
        <dbReference type="EMBL" id="SLM47381.1"/>
    </source>
</evidence>
<protein>
    <recommendedName>
        <fullName evidence="5">DUF5666 domain-containing protein</fullName>
    </recommendedName>
</protein>
<dbReference type="STRING" id="1325564.NSJP_1209"/>
<evidence type="ECO:0000256" key="2">
    <source>
        <dbReference type="SAM" id="SignalP"/>
    </source>
</evidence>
<sequence>MKIVHSAFVFTIGFTVGLSAATTMAADLQPDSPTTGAGTVQSGSREQVISQQTETNLAGNRLVTGRVKEIRGNQMEVDIGNPKSLYIPLKPAADKGQTFKPGDIIIITLNDNNALVDYHRPGETSHHQVIEGKLQTPLTVGLDKAVIVTPEGTKTFVVAERAKSTLASIPIGVSAVFLADETGQLVDAQPGGLSAAADAAKSHRAPIKGAHEQLRAVFRGAGPEGRLKISEGGREREVQFRPPLEKLDRIKPGQEVVLLLDEQGYVLEIATPDVIPVR</sequence>
<dbReference type="OrthoDB" id="9800629at2"/>
<evidence type="ECO:0008006" key="5">
    <source>
        <dbReference type="Google" id="ProtNLM"/>
    </source>
</evidence>